<feature type="non-terminal residue" evidence="2">
    <location>
        <position position="120"/>
    </location>
</feature>
<dbReference type="PRINTS" id="PR01868">
    <property type="entry name" value="ABCEFAMILY"/>
</dbReference>
<dbReference type="Pfam" id="PF00037">
    <property type="entry name" value="Fer4"/>
    <property type="match status" value="1"/>
</dbReference>
<dbReference type="EMBL" id="AUZZ01010189">
    <property type="protein sequence ID" value="EQD30645.1"/>
    <property type="molecule type" value="Genomic_DNA"/>
</dbReference>
<reference evidence="2" key="2">
    <citation type="journal article" date="2014" name="ISME J.">
        <title>Microbial stratification in low pH oxic and suboxic macroscopic growths along an acid mine drainage.</title>
        <authorList>
            <person name="Mendez-Garcia C."/>
            <person name="Mesa V."/>
            <person name="Sprenger R.R."/>
            <person name="Richter M."/>
            <person name="Diez M.S."/>
            <person name="Solano J."/>
            <person name="Bargiela R."/>
            <person name="Golyshina O.V."/>
            <person name="Manteca A."/>
            <person name="Ramos J.L."/>
            <person name="Gallego J.R."/>
            <person name="Llorente I."/>
            <person name="Martins Dos Santos V.A."/>
            <person name="Jensen O.N."/>
            <person name="Pelaez A.I."/>
            <person name="Sanchez J."/>
            <person name="Ferrer M."/>
        </authorList>
    </citation>
    <scope>NUCLEOTIDE SEQUENCE</scope>
</reference>
<evidence type="ECO:0000313" key="2">
    <source>
        <dbReference type="EMBL" id="EQD30645.1"/>
    </source>
</evidence>
<comment type="caution">
    <text evidence="2">The sequence shown here is derived from an EMBL/GenBank/DDBJ whole genome shotgun (WGS) entry which is preliminary data.</text>
</comment>
<accession>T0ZLI2</accession>
<proteinExistence type="predicted"/>
<dbReference type="Gene3D" id="3.40.50.300">
    <property type="entry name" value="P-loop containing nucleotide triphosphate hydrolases"/>
    <property type="match status" value="1"/>
</dbReference>
<dbReference type="SUPFAM" id="SSF54862">
    <property type="entry name" value="4Fe-4S ferredoxins"/>
    <property type="match status" value="1"/>
</dbReference>
<dbReference type="PANTHER" id="PTHR19248">
    <property type="entry name" value="ATP-BINDING TRANSPORT PROTEIN-RELATED"/>
    <property type="match status" value="1"/>
</dbReference>
<dbReference type="PROSITE" id="PS00198">
    <property type="entry name" value="4FE4S_FER_1"/>
    <property type="match status" value="1"/>
</dbReference>
<protein>
    <submittedName>
        <fullName evidence="2">RNase L inhibitor</fullName>
    </submittedName>
</protein>
<gene>
    <name evidence="2" type="ORF">B2A_14055</name>
</gene>
<dbReference type="InterPro" id="IPR027417">
    <property type="entry name" value="P-loop_NTPase"/>
</dbReference>
<sequence>MGQECIVEGPNGRPVISETLCIGCGICVHKCPFDAIKILNTPEADESEIVHRYGYNGFRLYRLPMPTPTGVTGLLGANGIGKSTALRLVAGRDVPNLGHYDRAASWDAVLERYRGTAFHA</sequence>
<reference evidence="2" key="1">
    <citation type="submission" date="2013-08" db="EMBL/GenBank/DDBJ databases">
        <authorList>
            <person name="Mendez C."/>
            <person name="Richter M."/>
            <person name="Ferrer M."/>
            <person name="Sanchez J."/>
        </authorList>
    </citation>
    <scope>NUCLEOTIDE SEQUENCE</scope>
</reference>
<evidence type="ECO:0000259" key="1">
    <source>
        <dbReference type="PROSITE" id="PS51379"/>
    </source>
</evidence>
<feature type="domain" description="4Fe-4S ferredoxin-type" evidence="1">
    <location>
        <begin position="12"/>
        <end position="41"/>
    </location>
</feature>
<dbReference type="AlphaFoldDB" id="T0ZLI2"/>
<dbReference type="InterPro" id="IPR017900">
    <property type="entry name" value="4Fe4S_Fe_S_CS"/>
</dbReference>
<organism evidence="2">
    <name type="scientific">mine drainage metagenome</name>
    <dbReference type="NCBI Taxonomy" id="410659"/>
    <lineage>
        <taxon>unclassified sequences</taxon>
        <taxon>metagenomes</taxon>
        <taxon>ecological metagenomes</taxon>
    </lineage>
</organism>
<dbReference type="PROSITE" id="PS51379">
    <property type="entry name" value="4FE4S_FER_2"/>
    <property type="match status" value="1"/>
</dbReference>
<dbReference type="InterPro" id="IPR013283">
    <property type="entry name" value="RLI1"/>
</dbReference>
<name>T0ZLI2_9ZZZZ</name>
<dbReference type="InterPro" id="IPR017896">
    <property type="entry name" value="4Fe4S_Fe-S-bd"/>
</dbReference>